<dbReference type="InterPro" id="IPR026960">
    <property type="entry name" value="RVT-Znf"/>
</dbReference>
<dbReference type="Proteomes" id="UP001459277">
    <property type="component" value="Unassembled WGS sequence"/>
</dbReference>
<protein>
    <recommendedName>
        <fullName evidence="1">Reverse transcriptase zinc-binding domain-containing protein</fullName>
    </recommendedName>
</protein>
<reference evidence="2 3" key="1">
    <citation type="submission" date="2024-01" db="EMBL/GenBank/DDBJ databases">
        <title>A telomere-to-telomere, gap-free genome of sweet tea (Lithocarpus litseifolius).</title>
        <authorList>
            <person name="Zhou J."/>
        </authorList>
    </citation>
    <scope>NUCLEOTIDE SEQUENCE [LARGE SCALE GENOMIC DNA]</scope>
    <source>
        <strain evidence="2">Zhou-2022a</strain>
        <tissue evidence="2">Leaf</tissue>
    </source>
</reference>
<keyword evidence="3" id="KW-1185">Reference proteome</keyword>
<accession>A0AAW2DAJ9</accession>
<organism evidence="2 3">
    <name type="scientific">Lithocarpus litseifolius</name>
    <dbReference type="NCBI Taxonomy" id="425828"/>
    <lineage>
        <taxon>Eukaryota</taxon>
        <taxon>Viridiplantae</taxon>
        <taxon>Streptophyta</taxon>
        <taxon>Embryophyta</taxon>
        <taxon>Tracheophyta</taxon>
        <taxon>Spermatophyta</taxon>
        <taxon>Magnoliopsida</taxon>
        <taxon>eudicotyledons</taxon>
        <taxon>Gunneridae</taxon>
        <taxon>Pentapetalae</taxon>
        <taxon>rosids</taxon>
        <taxon>fabids</taxon>
        <taxon>Fagales</taxon>
        <taxon>Fagaceae</taxon>
        <taxon>Lithocarpus</taxon>
    </lineage>
</organism>
<dbReference type="EMBL" id="JAZDWU010000004">
    <property type="protein sequence ID" value="KAL0006181.1"/>
    <property type="molecule type" value="Genomic_DNA"/>
</dbReference>
<dbReference type="PANTHER" id="PTHR36617:SF5">
    <property type="entry name" value="OS05G0421675 PROTEIN"/>
    <property type="match status" value="1"/>
</dbReference>
<dbReference type="PANTHER" id="PTHR36617">
    <property type="entry name" value="PROTEIN, PUTATIVE-RELATED"/>
    <property type="match status" value="1"/>
</dbReference>
<dbReference type="AlphaFoldDB" id="A0AAW2DAJ9"/>
<evidence type="ECO:0000313" key="2">
    <source>
        <dbReference type="EMBL" id="KAL0006181.1"/>
    </source>
</evidence>
<name>A0AAW2DAJ9_9ROSI</name>
<evidence type="ECO:0000313" key="3">
    <source>
        <dbReference type="Proteomes" id="UP001459277"/>
    </source>
</evidence>
<comment type="caution">
    <text evidence="2">The sequence shown here is derived from an EMBL/GenBank/DDBJ whole genome shotgun (WGS) entry which is preliminary data.</text>
</comment>
<gene>
    <name evidence="2" type="ORF">SO802_013742</name>
</gene>
<sequence>MGWEEFSNYCQFEVRLGNKVRFWQDGWLGDRPLRLAFPRLYGIALDKEASVEASLTRQGAENRRIWDVRLIRDLNEWELEEGLHFLCTLGAINPPMDVGDRLRWKLKTNGEFDTRSYYNKLRDPPSIVFPWKGIWRVKAPRRFFFFIWCVAWNKILTGDNLRLRKLVFVDWCIMCRQCGETIDHLLLHCELAQRLWSFALMSFGVNWVVPRSIPDLLFGWWNWLGKISSQIWNLVPLCIVWCIWKERNRRTFEDLDSFGDQIHASFYGTLFDWSRAWGLTSSDFLPSFLCSLSLV</sequence>
<dbReference type="Pfam" id="PF13966">
    <property type="entry name" value="zf-RVT"/>
    <property type="match status" value="1"/>
</dbReference>
<proteinExistence type="predicted"/>
<feature type="domain" description="Reverse transcriptase zinc-binding" evidence="1">
    <location>
        <begin position="112"/>
        <end position="196"/>
    </location>
</feature>
<evidence type="ECO:0000259" key="1">
    <source>
        <dbReference type="Pfam" id="PF13966"/>
    </source>
</evidence>